<keyword evidence="2" id="KW-1133">Transmembrane helix</keyword>
<keyword evidence="5" id="KW-1185">Reference proteome</keyword>
<reference evidence="4 5" key="1">
    <citation type="submission" date="2011-12" db="EMBL/GenBank/DDBJ databases">
        <title>The Genome Sequence of Prevotella maculosa OT 289.</title>
        <authorList>
            <consortium name="The Broad Institute Genome Sequencing Platform"/>
            <person name="Earl A."/>
            <person name="Ward D."/>
            <person name="Feldgarden M."/>
            <person name="Gevers D."/>
            <person name="Izard J."/>
            <person name="Blanton J.M."/>
            <person name="Mathney J."/>
            <person name="Tanner A.C."/>
            <person name="Dewhirst F.E."/>
            <person name="Young S.K."/>
            <person name="Zeng Q."/>
            <person name="Gargeya S."/>
            <person name="Fitzgerald M."/>
            <person name="Haas B."/>
            <person name="Abouelleil A."/>
            <person name="Alvarado L."/>
            <person name="Arachchi H.M."/>
            <person name="Berlin A."/>
            <person name="Chapman S.B."/>
            <person name="Gearin G."/>
            <person name="Goldberg J."/>
            <person name="Griggs A."/>
            <person name="Gujja S."/>
            <person name="Hansen M."/>
            <person name="Heiman D."/>
            <person name="Howarth C."/>
            <person name="Larimer J."/>
            <person name="Lui A."/>
            <person name="MacDonald P.J.P."/>
            <person name="McCowen C."/>
            <person name="Montmayeur A."/>
            <person name="Murphy C."/>
            <person name="Neiman D."/>
            <person name="Pearson M."/>
            <person name="Priest M."/>
            <person name="Roberts A."/>
            <person name="Saif S."/>
            <person name="Shea T."/>
            <person name="Sisk P."/>
            <person name="Stolte C."/>
            <person name="Sykes S."/>
            <person name="Wortman J."/>
            <person name="Nusbaum C."/>
            <person name="Birren B."/>
        </authorList>
    </citation>
    <scope>NUCLEOTIDE SEQUENCE [LARGE SCALE GENOMIC DNA]</scope>
    <source>
        <strain evidence="4 5">OT 289</strain>
    </source>
</reference>
<dbReference type="HOGENOM" id="CLU_024920_1_2_10"/>
<feature type="domain" description="Bacterial sugar transferase" evidence="3">
    <location>
        <begin position="23"/>
        <end position="206"/>
    </location>
</feature>
<evidence type="ECO:0000256" key="1">
    <source>
        <dbReference type="ARBA" id="ARBA00006464"/>
    </source>
</evidence>
<dbReference type="Proteomes" id="UP000003167">
    <property type="component" value="Unassembled WGS sequence"/>
</dbReference>
<evidence type="ECO:0000256" key="2">
    <source>
        <dbReference type="SAM" id="Phobius"/>
    </source>
</evidence>
<protein>
    <recommendedName>
        <fullName evidence="3">Bacterial sugar transferase domain-containing protein</fullName>
    </recommendedName>
</protein>
<dbReference type="PATRIC" id="fig|999422.3.peg.1359"/>
<dbReference type="RefSeq" id="WP_008565253.1">
    <property type="nucleotide sequence ID" value="NZ_JH594503.1"/>
</dbReference>
<dbReference type="InterPro" id="IPR003362">
    <property type="entry name" value="Bact_transf"/>
</dbReference>
<proteinExistence type="inferred from homology"/>
<keyword evidence="2" id="KW-0812">Transmembrane</keyword>
<comment type="caution">
    <text evidence="4">The sequence shown here is derived from an EMBL/GenBank/DDBJ whole genome shotgun (WGS) entry which is preliminary data.</text>
</comment>
<evidence type="ECO:0000313" key="5">
    <source>
        <dbReference type="Proteomes" id="UP000003167"/>
    </source>
</evidence>
<accession>H1HMH4</accession>
<evidence type="ECO:0000259" key="3">
    <source>
        <dbReference type="Pfam" id="PF02397"/>
    </source>
</evidence>
<sequence>MLTTIIRNSYSLEGVNEIEPMIKRLIDFMIAAICLVIFSPLLLYCYLAIKKEDGGPVLFKQERIGRFGRPFYIYKFRSMTIDAETNGPELSDQTHDKRLTKVGKFLRGHHLDELPQLWNVFKGDMAFVGPRPERSFYIEKIMKKNPRYSDLYQIRPGVTSYATLYNGYTDTMEKMLTRLQMDLYYLENRSWWLDLRILGLTFLRIVFGKKF</sequence>
<dbReference type="STRING" id="999422.HMPREF9944_01311"/>
<dbReference type="EMBL" id="AGEK01000025">
    <property type="protein sequence ID" value="EHO70692.1"/>
    <property type="molecule type" value="Genomic_DNA"/>
</dbReference>
<comment type="similarity">
    <text evidence="1">Belongs to the bacterial sugar transferase family.</text>
</comment>
<dbReference type="PANTHER" id="PTHR30576:SF0">
    <property type="entry name" value="UNDECAPRENYL-PHOSPHATE N-ACETYLGALACTOSAMINYL 1-PHOSPHATE TRANSFERASE-RELATED"/>
    <property type="match status" value="1"/>
</dbReference>
<dbReference type="AlphaFoldDB" id="H1HMH4"/>
<feature type="transmembrane region" description="Helical" evidence="2">
    <location>
        <begin position="28"/>
        <end position="49"/>
    </location>
</feature>
<dbReference type="OrthoDB" id="9808602at2"/>
<name>H1HMH4_9BACT</name>
<gene>
    <name evidence="4" type="ORF">HMPREF9944_01311</name>
</gene>
<dbReference type="Pfam" id="PF02397">
    <property type="entry name" value="Bac_transf"/>
    <property type="match status" value="1"/>
</dbReference>
<dbReference type="GO" id="GO:0016780">
    <property type="term" value="F:phosphotransferase activity, for other substituted phosphate groups"/>
    <property type="evidence" value="ECO:0007669"/>
    <property type="project" value="TreeGrafter"/>
</dbReference>
<dbReference type="PANTHER" id="PTHR30576">
    <property type="entry name" value="COLANIC BIOSYNTHESIS UDP-GLUCOSE LIPID CARRIER TRANSFERASE"/>
    <property type="match status" value="1"/>
</dbReference>
<keyword evidence="2" id="KW-0472">Membrane</keyword>
<organism evidence="4 5">
    <name type="scientific">Segatella maculosa OT 289</name>
    <dbReference type="NCBI Taxonomy" id="999422"/>
    <lineage>
        <taxon>Bacteria</taxon>
        <taxon>Pseudomonadati</taxon>
        <taxon>Bacteroidota</taxon>
        <taxon>Bacteroidia</taxon>
        <taxon>Bacteroidales</taxon>
        <taxon>Prevotellaceae</taxon>
        <taxon>Segatella</taxon>
    </lineage>
</organism>
<evidence type="ECO:0000313" key="4">
    <source>
        <dbReference type="EMBL" id="EHO70692.1"/>
    </source>
</evidence>